<evidence type="ECO:0000256" key="1">
    <source>
        <dbReference type="SAM" id="SignalP"/>
    </source>
</evidence>
<accession>A0ABP0EHB8</accession>
<keyword evidence="1" id="KW-0732">Signal</keyword>
<protein>
    <submittedName>
        <fullName evidence="3">Cell surface superoxide dismutase [Cu-Zn] 4</fullName>
    </submittedName>
</protein>
<dbReference type="Gene3D" id="2.60.40.200">
    <property type="entry name" value="Superoxide dismutase, copper/zinc binding domain"/>
    <property type="match status" value="1"/>
</dbReference>
<evidence type="ECO:0000313" key="3">
    <source>
        <dbReference type="EMBL" id="CAK7917168.1"/>
    </source>
</evidence>
<sequence>MVSFKFLSIIAAVSALVSADAAPTTSNSPQGVKYSALFEKSIKGSVNFTTTSNGTVQVEVDLSNFPSSGGPFTYHIHEAPVPSDGNCTGTKLHLNPYHGLANATTPSMLEVGDLSGRHGKISGTSYNATYLDPYVSLNPSDKAFPGGLSITIHFASNNSRIACSNITKVENVTPKPNSGSSFAAPRVLAGVAIMGALIM</sequence>
<dbReference type="Proteomes" id="UP001497600">
    <property type="component" value="Chromosome G"/>
</dbReference>
<keyword evidence="4" id="KW-1185">Reference proteome</keyword>
<dbReference type="InterPro" id="IPR036423">
    <property type="entry name" value="SOD-like_Cu/Zn_dom_sf"/>
</dbReference>
<proteinExistence type="predicted"/>
<feature type="signal peptide" evidence="1">
    <location>
        <begin position="1"/>
        <end position="21"/>
    </location>
</feature>
<dbReference type="EMBL" id="OZ004259">
    <property type="protein sequence ID" value="CAK7917168.1"/>
    <property type="molecule type" value="Genomic_DNA"/>
</dbReference>
<dbReference type="InterPro" id="IPR001424">
    <property type="entry name" value="SOD_Cu_Zn_dom"/>
</dbReference>
<dbReference type="SUPFAM" id="SSF49329">
    <property type="entry name" value="Cu,Zn superoxide dismutase-like"/>
    <property type="match status" value="1"/>
</dbReference>
<evidence type="ECO:0000259" key="2">
    <source>
        <dbReference type="Pfam" id="PF00080"/>
    </source>
</evidence>
<reference evidence="3 4" key="1">
    <citation type="submission" date="2024-01" db="EMBL/GenBank/DDBJ databases">
        <authorList>
            <consortium name="Genoscope - CEA"/>
            <person name="William W."/>
        </authorList>
    </citation>
    <scope>NUCLEOTIDE SEQUENCE [LARGE SCALE GENOMIC DNA]</scope>
    <source>
        <strain evidence="3 4">29B2s-10</strain>
    </source>
</reference>
<feature type="chain" id="PRO_5045076405" evidence="1">
    <location>
        <begin position="22"/>
        <end position="199"/>
    </location>
</feature>
<name>A0ABP0EHB8_9ASCO</name>
<feature type="domain" description="Superoxide dismutase copper/zinc binding" evidence="2">
    <location>
        <begin position="42"/>
        <end position="161"/>
    </location>
</feature>
<organism evidence="3 4">
    <name type="scientific">[Candida] anglica</name>
    <dbReference type="NCBI Taxonomy" id="148631"/>
    <lineage>
        <taxon>Eukaryota</taxon>
        <taxon>Fungi</taxon>
        <taxon>Dikarya</taxon>
        <taxon>Ascomycota</taxon>
        <taxon>Saccharomycotina</taxon>
        <taxon>Pichiomycetes</taxon>
        <taxon>Debaryomycetaceae</taxon>
        <taxon>Kurtzmaniella</taxon>
    </lineage>
</organism>
<gene>
    <name evidence="3" type="primary">SOD4</name>
    <name evidence="3" type="ORF">CAAN4_G07228</name>
</gene>
<evidence type="ECO:0000313" key="4">
    <source>
        <dbReference type="Proteomes" id="UP001497600"/>
    </source>
</evidence>
<dbReference type="Pfam" id="PF00080">
    <property type="entry name" value="Sod_Cu"/>
    <property type="match status" value="1"/>
</dbReference>